<evidence type="ECO:0000256" key="2">
    <source>
        <dbReference type="ARBA" id="ARBA00022448"/>
    </source>
</evidence>
<evidence type="ECO:0008006" key="10">
    <source>
        <dbReference type="Google" id="ProtNLM"/>
    </source>
</evidence>
<evidence type="ECO:0000256" key="4">
    <source>
        <dbReference type="ARBA" id="ARBA00022692"/>
    </source>
</evidence>
<feature type="transmembrane region" description="Helical" evidence="7">
    <location>
        <begin position="374"/>
        <end position="393"/>
    </location>
</feature>
<dbReference type="PATRIC" id="fig|1088869.3.peg.1438"/>
<dbReference type="eggNOG" id="COG0477">
    <property type="taxonomic scope" value="Bacteria"/>
</dbReference>
<dbReference type="PANTHER" id="PTHR23513">
    <property type="entry name" value="INTEGRAL MEMBRANE EFFLUX PROTEIN-RELATED"/>
    <property type="match status" value="1"/>
</dbReference>
<sequence>MPPMIDPALRSLPGLPALITGRIFSQLSATTMTIAIGWQIYALTHNVAALGYLGLAQFLPMVPLTFLSGHVADRFNRRTIVLICQTMEILSTGALAVAAGFHVLSPALIYAFAVLYGVLRSFEMPCQQAFLPAIAPPALLPRAQALLSSLFMTASIVGPSLGGLLYGLGPVLCYSLSACGFAVAFLGTLNLKLRHSVSAKEPVTFASVFAGLAFLNRRRDLLGAISLDLFAVLLGGATAMLPVYADGILHVGPIGLGLLRAAPAIGALLMSWWLSRRPLGGRAGAIMFLSVVIFGVATIVFGASRTVWISILALMVLGAADVISVVIRSSLIQLATPDSMRGRVSAVNTLFIGSSNQLGEFESGMLGTAIGPEAAVIAGGVGTILVAAAWIRLFPRLWELNRLEDVFPEKD</sequence>
<protein>
    <recommendedName>
        <fullName evidence="10">MFS transporter</fullName>
    </recommendedName>
</protein>
<comment type="subcellular location">
    <subcellularLocation>
        <location evidence="1">Cell membrane</location>
        <topology evidence="1">Multi-pass membrane protein</topology>
    </subcellularLocation>
</comment>
<name>G6XIM7_9PROT</name>
<comment type="caution">
    <text evidence="8">The sequence shown here is derived from an EMBL/GenBank/DDBJ whole genome shotgun (WGS) entry which is preliminary data.</text>
</comment>
<dbReference type="Gene3D" id="1.20.1250.20">
    <property type="entry name" value="MFS general substrate transporter like domains"/>
    <property type="match status" value="1"/>
</dbReference>
<feature type="transmembrane region" description="Helical" evidence="7">
    <location>
        <begin position="251"/>
        <end position="273"/>
    </location>
</feature>
<keyword evidence="5 7" id="KW-1133">Transmembrane helix</keyword>
<organism evidence="8 9">
    <name type="scientific">Gluconobacter morbifer G707</name>
    <dbReference type="NCBI Taxonomy" id="1088869"/>
    <lineage>
        <taxon>Bacteria</taxon>
        <taxon>Pseudomonadati</taxon>
        <taxon>Pseudomonadota</taxon>
        <taxon>Alphaproteobacteria</taxon>
        <taxon>Acetobacterales</taxon>
        <taxon>Acetobacteraceae</taxon>
        <taxon>Gluconobacter</taxon>
    </lineage>
</organism>
<dbReference type="EMBL" id="AGQV01000002">
    <property type="protein sequence ID" value="EHH68667.1"/>
    <property type="molecule type" value="Genomic_DNA"/>
</dbReference>
<dbReference type="Proteomes" id="UP000004949">
    <property type="component" value="Unassembled WGS sequence"/>
</dbReference>
<keyword evidence="4 7" id="KW-0812">Transmembrane</keyword>
<dbReference type="CDD" id="cd06173">
    <property type="entry name" value="MFS_MefA_like"/>
    <property type="match status" value="1"/>
</dbReference>
<dbReference type="Pfam" id="PF05977">
    <property type="entry name" value="MFS_3"/>
    <property type="match status" value="1"/>
</dbReference>
<dbReference type="AlphaFoldDB" id="G6XIM7"/>
<evidence type="ECO:0000313" key="8">
    <source>
        <dbReference type="EMBL" id="EHH68667.1"/>
    </source>
</evidence>
<keyword evidence="9" id="KW-1185">Reference proteome</keyword>
<keyword evidence="3" id="KW-1003">Cell membrane</keyword>
<reference evidence="8 9" key="1">
    <citation type="submission" date="2011-10" db="EMBL/GenBank/DDBJ databases">
        <title>Genome sequence of Gluconobacter morbifer G707, isolated from Drosophila gut.</title>
        <authorList>
            <person name="Lee W.-J."/>
            <person name="Kim E.-K."/>
        </authorList>
    </citation>
    <scope>NUCLEOTIDE SEQUENCE [LARGE SCALE GENOMIC DNA]</scope>
    <source>
        <strain evidence="8 9">G707</strain>
    </source>
</reference>
<evidence type="ECO:0000256" key="5">
    <source>
        <dbReference type="ARBA" id="ARBA00022989"/>
    </source>
</evidence>
<evidence type="ECO:0000256" key="6">
    <source>
        <dbReference type="ARBA" id="ARBA00023136"/>
    </source>
</evidence>
<evidence type="ECO:0000256" key="3">
    <source>
        <dbReference type="ARBA" id="ARBA00022475"/>
    </source>
</evidence>
<dbReference type="SUPFAM" id="SSF103473">
    <property type="entry name" value="MFS general substrate transporter"/>
    <property type="match status" value="1"/>
</dbReference>
<keyword evidence="6 7" id="KW-0472">Membrane</keyword>
<dbReference type="InterPro" id="IPR036259">
    <property type="entry name" value="MFS_trans_sf"/>
</dbReference>
<evidence type="ECO:0000256" key="7">
    <source>
        <dbReference type="SAM" id="Phobius"/>
    </source>
</evidence>
<feature type="transmembrane region" description="Helical" evidence="7">
    <location>
        <begin position="47"/>
        <end position="67"/>
    </location>
</feature>
<feature type="transmembrane region" description="Helical" evidence="7">
    <location>
        <begin position="221"/>
        <end position="245"/>
    </location>
</feature>
<dbReference type="PANTHER" id="PTHR23513:SF9">
    <property type="entry name" value="ENTEROBACTIN EXPORTER ENTS"/>
    <property type="match status" value="1"/>
</dbReference>
<keyword evidence="2" id="KW-0813">Transport</keyword>
<evidence type="ECO:0000256" key="1">
    <source>
        <dbReference type="ARBA" id="ARBA00004651"/>
    </source>
</evidence>
<gene>
    <name evidence="8" type="ORF">GMO_14370</name>
</gene>
<evidence type="ECO:0000313" key="9">
    <source>
        <dbReference type="Proteomes" id="UP000004949"/>
    </source>
</evidence>
<feature type="transmembrane region" description="Helical" evidence="7">
    <location>
        <begin position="174"/>
        <end position="191"/>
    </location>
</feature>
<dbReference type="GO" id="GO:0005886">
    <property type="term" value="C:plasma membrane"/>
    <property type="evidence" value="ECO:0007669"/>
    <property type="project" value="UniProtKB-SubCell"/>
</dbReference>
<proteinExistence type="predicted"/>
<dbReference type="InterPro" id="IPR010290">
    <property type="entry name" value="TM_effector"/>
</dbReference>
<accession>G6XIM7</accession>
<feature type="transmembrane region" description="Helical" evidence="7">
    <location>
        <begin position="309"/>
        <end position="331"/>
    </location>
</feature>
<feature type="transmembrane region" description="Helical" evidence="7">
    <location>
        <begin position="285"/>
        <end position="303"/>
    </location>
</feature>